<feature type="chain" id="PRO_5022795287" evidence="2">
    <location>
        <begin position="24"/>
        <end position="166"/>
    </location>
</feature>
<dbReference type="AlphaFoldDB" id="A0A5C6U0X4"/>
<dbReference type="Pfam" id="PF13511">
    <property type="entry name" value="DUF4124"/>
    <property type="match status" value="1"/>
</dbReference>
<evidence type="ECO:0000313" key="4">
    <source>
        <dbReference type="EMBL" id="TXC66190.1"/>
    </source>
</evidence>
<dbReference type="EMBL" id="VOPW01000001">
    <property type="protein sequence ID" value="TXC66190.1"/>
    <property type="molecule type" value="Genomic_DNA"/>
</dbReference>
<dbReference type="InterPro" id="IPR025392">
    <property type="entry name" value="DUF4124"/>
</dbReference>
<dbReference type="Proteomes" id="UP000321832">
    <property type="component" value="Unassembled WGS sequence"/>
</dbReference>
<reference evidence="4 5" key="1">
    <citation type="submission" date="2019-08" db="EMBL/GenBank/DDBJ databases">
        <authorList>
            <person name="Khan S.A."/>
            <person name="Jeon C.O."/>
            <person name="Jeong S.E."/>
        </authorList>
    </citation>
    <scope>NUCLEOTIDE SEQUENCE [LARGE SCALE GENOMIC DNA]</scope>
    <source>
        <strain evidence="5">IMCC1728</strain>
    </source>
</reference>
<feature type="domain" description="DUF4124" evidence="3">
    <location>
        <begin position="16"/>
        <end position="65"/>
    </location>
</feature>
<evidence type="ECO:0000313" key="5">
    <source>
        <dbReference type="Proteomes" id="UP000321832"/>
    </source>
</evidence>
<evidence type="ECO:0000256" key="2">
    <source>
        <dbReference type="SAM" id="SignalP"/>
    </source>
</evidence>
<name>A0A5C6U0X4_9BURK</name>
<keyword evidence="2" id="KW-0732">Signal</keyword>
<keyword evidence="5" id="KW-1185">Reference proteome</keyword>
<protein>
    <submittedName>
        <fullName evidence="4">DUF4124 domain-containing protein</fullName>
    </submittedName>
</protein>
<feature type="compositionally biased region" description="Low complexity" evidence="1">
    <location>
        <begin position="65"/>
        <end position="74"/>
    </location>
</feature>
<evidence type="ECO:0000259" key="3">
    <source>
        <dbReference type="Pfam" id="PF13511"/>
    </source>
</evidence>
<feature type="region of interest" description="Disordered" evidence="1">
    <location>
        <begin position="122"/>
        <end position="148"/>
    </location>
</feature>
<feature type="compositionally biased region" description="Basic and acidic residues" evidence="1">
    <location>
        <begin position="81"/>
        <end position="101"/>
    </location>
</feature>
<feature type="compositionally biased region" description="Basic and acidic residues" evidence="1">
    <location>
        <begin position="133"/>
        <end position="148"/>
    </location>
</feature>
<sequence length="166" mass="17873">MRCRLAVLTLALVGAALAGPAVAQWKWRAANGQIQYSDLPPPPGVAEKDILQRPTAATLRANAPAPVVSAASAPPLNPKAVDPELEAKRKKADQDEAAKAKAEEQRVAAAKAENCRRAREQMRALDSGMRMARVNEKGEREVLDDKMRADEMKRARDVAAADCGKP</sequence>
<feature type="region of interest" description="Disordered" evidence="1">
    <location>
        <begin position="65"/>
        <end position="101"/>
    </location>
</feature>
<gene>
    <name evidence="4" type="ORF">FSC37_10450</name>
</gene>
<feature type="signal peptide" evidence="2">
    <location>
        <begin position="1"/>
        <end position="23"/>
    </location>
</feature>
<organism evidence="4 5">
    <name type="scientific">Piscinibacter aquaticus</name>
    <dbReference type="NCBI Taxonomy" id="392597"/>
    <lineage>
        <taxon>Bacteria</taxon>
        <taxon>Pseudomonadati</taxon>
        <taxon>Pseudomonadota</taxon>
        <taxon>Betaproteobacteria</taxon>
        <taxon>Burkholderiales</taxon>
        <taxon>Sphaerotilaceae</taxon>
        <taxon>Piscinibacter</taxon>
    </lineage>
</organism>
<comment type="caution">
    <text evidence="4">The sequence shown here is derived from an EMBL/GenBank/DDBJ whole genome shotgun (WGS) entry which is preliminary data.</text>
</comment>
<accession>A0A5C6U0X4</accession>
<proteinExistence type="predicted"/>
<evidence type="ECO:0000256" key="1">
    <source>
        <dbReference type="SAM" id="MobiDB-lite"/>
    </source>
</evidence>